<organism evidence="2">
    <name type="scientific">Deinococcus sp. VB142</name>
    <dbReference type="NCBI Taxonomy" id="3112952"/>
    <lineage>
        <taxon>Bacteria</taxon>
        <taxon>Thermotogati</taxon>
        <taxon>Deinococcota</taxon>
        <taxon>Deinococci</taxon>
        <taxon>Deinococcales</taxon>
        <taxon>Deinococcaceae</taxon>
        <taxon>Deinococcus</taxon>
    </lineage>
</organism>
<dbReference type="AlphaFoldDB" id="A0AAU6Q0X9"/>
<evidence type="ECO:0000313" key="2">
    <source>
        <dbReference type="EMBL" id="WYF44200.1"/>
    </source>
</evidence>
<reference evidence="2" key="1">
    <citation type="submission" date="2024-03" db="EMBL/GenBank/DDBJ databases">
        <title>Deinococcus weizhi sp. nov., isolated from human skin.</title>
        <authorList>
            <person name="Wei Z."/>
            <person name="Tian F."/>
            <person name="Yang C."/>
            <person name="Xin L.T."/>
            <person name="Wen Z.J."/>
            <person name="Lan K.C."/>
            <person name="Yu L."/>
            <person name="Zhe W."/>
            <person name="Dan F.D."/>
            <person name="Jun W."/>
            <person name="Rui Z."/>
            <person name="Yong X.J."/>
            <person name="Ting Y."/>
            <person name="Wei X."/>
            <person name="Xu Z.G."/>
            <person name="Xin Z."/>
            <person name="Dong F.G."/>
            <person name="Ni X.M."/>
            <person name="Zheng M.G."/>
            <person name="Chun Y."/>
            <person name="Qian W.X."/>
        </authorList>
    </citation>
    <scope>NUCLEOTIDE SEQUENCE</scope>
    <source>
        <strain evidence="2">VB142</strain>
    </source>
</reference>
<gene>
    <name evidence="2" type="ORF">WDJ50_12430</name>
</gene>
<evidence type="ECO:0000256" key="1">
    <source>
        <dbReference type="SAM" id="SignalP"/>
    </source>
</evidence>
<dbReference type="EMBL" id="CP149782">
    <property type="protein sequence ID" value="WYF44200.1"/>
    <property type="molecule type" value="Genomic_DNA"/>
</dbReference>
<dbReference type="RefSeq" id="WP_339095424.1">
    <property type="nucleotide sequence ID" value="NZ_CP149782.1"/>
</dbReference>
<proteinExistence type="predicted"/>
<accession>A0AAU6Q0X9</accession>
<keyword evidence="1" id="KW-0732">Signal</keyword>
<sequence length="121" mass="12653">MKFWASSLLLALLLGVAGAAPSGQFSLRLSYGGALVQGQVRAGGDDAIVGVWSSVGRARLLRCQPRCQAVSALPVAPLLSLGSTSAYRVVLGGEFRAGQKVGLTMRFRSGTILNTYATVQR</sequence>
<feature type="signal peptide" evidence="1">
    <location>
        <begin position="1"/>
        <end position="19"/>
    </location>
</feature>
<feature type="chain" id="PRO_5043470165" evidence="1">
    <location>
        <begin position="20"/>
        <end position="121"/>
    </location>
</feature>
<protein>
    <submittedName>
        <fullName evidence="2">Uncharacterized protein</fullName>
    </submittedName>
</protein>
<name>A0AAU6Q0X9_9DEIO</name>